<dbReference type="InterPro" id="IPR004360">
    <property type="entry name" value="Glyas_Fos-R_dOase_dom"/>
</dbReference>
<name>A0A9X3FWH8_9LACT</name>
<evidence type="ECO:0000313" key="3">
    <source>
        <dbReference type="Proteomes" id="UP001146670"/>
    </source>
</evidence>
<proteinExistence type="predicted"/>
<gene>
    <name evidence="2" type="ORF">OW157_04405</name>
</gene>
<dbReference type="SUPFAM" id="SSF54593">
    <property type="entry name" value="Glyoxalase/Bleomycin resistance protein/Dihydroxybiphenyl dioxygenase"/>
    <property type="match status" value="1"/>
</dbReference>
<evidence type="ECO:0000259" key="1">
    <source>
        <dbReference type="PROSITE" id="PS51819"/>
    </source>
</evidence>
<dbReference type="PANTHER" id="PTHR36110">
    <property type="entry name" value="RING-CLEAVING DIOXYGENASE MHQE-RELATED"/>
    <property type="match status" value="1"/>
</dbReference>
<dbReference type="PANTHER" id="PTHR36110:SF2">
    <property type="entry name" value="RING-CLEAVING DIOXYGENASE MHQE-RELATED"/>
    <property type="match status" value="1"/>
</dbReference>
<dbReference type="Pfam" id="PF00903">
    <property type="entry name" value="Glyoxalase"/>
    <property type="match status" value="1"/>
</dbReference>
<dbReference type="RefSeq" id="WP_268752122.1">
    <property type="nucleotide sequence ID" value="NZ_JAPRFQ010000001.1"/>
</dbReference>
<dbReference type="InterPro" id="IPR052537">
    <property type="entry name" value="Extradiol_RC_dioxygenase"/>
</dbReference>
<protein>
    <submittedName>
        <fullName evidence="2">VOC family protein</fullName>
    </submittedName>
</protein>
<comment type="caution">
    <text evidence="2">The sequence shown here is derived from an EMBL/GenBank/DDBJ whole genome shotgun (WGS) entry which is preliminary data.</text>
</comment>
<dbReference type="Gene3D" id="3.10.180.10">
    <property type="entry name" value="2,3-Dihydroxybiphenyl 1,2-Dioxygenase, domain 1"/>
    <property type="match status" value="2"/>
</dbReference>
<feature type="domain" description="VOC" evidence="1">
    <location>
        <begin position="7"/>
        <end position="131"/>
    </location>
</feature>
<reference evidence="2" key="1">
    <citation type="submission" date="2022-12" db="EMBL/GenBank/DDBJ databases">
        <title>Description and comparative metabolic analysis of Aerococcus sp. nov., isolated from the feces of a pig.</title>
        <authorList>
            <person name="Chang Y.-H."/>
        </authorList>
    </citation>
    <scope>NUCLEOTIDE SEQUENCE</scope>
    <source>
        <strain evidence="2">YH-aer222</strain>
    </source>
</reference>
<organism evidence="2 3">
    <name type="scientific">Aerococcus kribbianus</name>
    <dbReference type="NCBI Taxonomy" id="2999064"/>
    <lineage>
        <taxon>Bacteria</taxon>
        <taxon>Bacillati</taxon>
        <taxon>Bacillota</taxon>
        <taxon>Bacilli</taxon>
        <taxon>Lactobacillales</taxon>
        <taxon>Aerococcaceae</taxon>
        <taxon>Aerococcus</taxon>
    </lineage>
</organism>
<dbReference type="Proteomes" id="UP001146670">
    <property type="component" value="Unassembled WGS sequence"/>
</dbReference>
<evidence type="ECO:0000313" key="2">
    <source>
        <dbReference type="EMBL" id="MCZ0725812.1"/>
    </source>
</evidence>
<sequence length="307" mass="34855">MLKPIQSIHHISAIVSDPELTVSFYRDFLGLHLVKQTVNYDDPYTYHLYFGDQAANPGSLITFFPWPNGSLGKIGDGQVTITYLAVGKDSLDFWGQRLDQHHISYEKGQTLGQDYLHFTDQNGLAYRLLASKYPSSTPSSQSDIPQDKAIQGIAGVRILSHRPELTHQLFTQYFAWQIVEEDADFVRLRSPKQNDFLEISQNSGKYGRFQVGTVHHLAFSVNNDQDLSDWKAAMTKQGLHTSELKNRDYFHSLYFRERGGLLIELATQGPGFAINEDAEHLGEKLIIPDLHLDKKTDILNHLPKLDV</sequence>
<feature type="domain" description="VOC" evidence="1">
    <location>
        <begin position="152"/>
        <end position="268"/>
    </location>
</feature>
<accession>A0A9X3FWH8</accession>
<dbReference type="PROSITE" id="PS51819">
    <property type="entry name" value="VOC"/>
    <property type="match status" value="2"/>
</dbReference>
<dbReference type="InterPro" id="IPR029068">
    <property type="entry name" value="Glyas_Bleomycin-R_OHBP_Dase"/>
</dbReference>
<keyword evidence="3" id="KW-1185">Reference proteome</keyword>
<dbReference type="EMBL" id="JAPRFR010000001">
    <property type="protein sequence ID" value="MCZ0725812.1"/>
    <property type="molecule type" value="Genomic_DNA"/>
</dbReference>
<dbReference type="AlphaFoldDB" id="A0A9X3FWH8"/>
<dbReference type="InterPro" id="IPR037523">
    <property type="entry name" value="VOC_core"/>
</dbReference>